<dbReference type="CDD" id="cd00383">
    <property type="entry name" value="trans_reg_C"/>
    <property type="match status" value="1"/>
</dbReference>
<dbReference type="PANTHER" id="PTHR44186:SF1">
    <property type="entry name" value="BARDET-BIEDL SYNDROME 4 PROTEIN"/>
    <property type="match status" value="1"/>
</dbReference>
<dbReference type="Gene3D" id="1.25.40.10">
    <property type="entry name" value="Tetratricopeptide repeat domain"/>
    <property type="match status" value="1"/>
</dbReference>
<dbReference type="EMBL" id="SPUH01000001">
    <property type="protein sequence ID" value="TKS53700.1"/>
    <property type="molecule type" value="Genomic_DNA"/>
</dbReference>
<evidence type="ECO:0000256" key="5">
    <source>
        <dbReference type="PROSITE-ProRule" id="PRU01091"/>
    </source>
</evidence>
<dbReference type="InterPro" id="IPR001867">
    <property type="entry name" value="OmpR/PhoB-type_DNA-bd"/>
</dbReference>
<dbReference type="InterPro" id="IPR016032">
    <property type="entry name" value="Sig_transdc_resp-reg_C-effctor"/>
</dbReference>
<proteinExistence type="predicted"/>
<evidence type="ECO:0000256" key="4">
    <source>
        <dbReference type="PROSITE-ProRule" id="PRU00339"/>
    </source>
</evidence>
<evidence type="ECO:0000259" key="7">
    <source>
        <dbReference type="PROSITE" id="PS51755"/>
    </source>
</evidence>
<dbReference type="PROSITE" id="PS51755">
    <property type="entry name" value="OMPR_PHOB"/>
    <property type="match status" value="1"/>
</dbReference>
<keyword evidence="9" id="KW-1185">Reference proteome</keyword>
<dbReference type="PROSITE" id="PS50293">
    <property type="entry name" value="TPR_REGION"/>
    <property type="match status" value="1"/>
</dbReference>
<evidence type="ECO:0000256" key="6">
    <source>
        <dbReference type="SAM" id="MobiDB-lite"/>
    </source>
</evidence>
<feature type="compositionally biased region" description="Basic and acidic residues" evidence="6">
    <location>
        <begin position="703"/>
        <end position="712"/>
    </location>
</feature>
<dbReference type="InterPro" id="IPR011990">
    <property type="entry name" value="TPR-like_helical_dom_sf"/>
</dbReference>
<dbReference type="SMART" id="SM00028">
    <property type="entry name" value="TPR"/>
    <property type="match status" value="4"/>
</dbReference>
<feature type="repeat" description="TPR" evidence="4">
    <location>
        <begin position="465"/>
        <end position="498"/>
    </location>
</feature>
<feature type="domain" description="OmpR/PhoB-type" evidence="7">
    <location>
        <begin position="14"/>
        <end position="112"/>
    </location>
</feature>
<evidence type="ECO:0000313" key="8">
    <source>
        <dbReference type="EMBL" id="TKS53700.1"/>
    </source>
</evidence>
<dbReference type="AlphaFoldDB" id="A0A4Z1R2F9"/>
<feature type="repeat" description="TPR" evidence="4">
    <location>
        <begin position="532"/>
        <end position="565"/>
    </location>
</feature>
<feature type="repeat" description="TPR" evidence="4">
    <location>
        <begin position="431"/>
        <end position="464"/>
    </location>
</feature>
<dbReference type="Gene3D" id="3.40.50.10610">
    <property type="entry name" value="ABC-type transport auxiliary lipoprotein component"/>
    <property type="match status" value="1"/>
</dbReference>
<dbReference type="Proteomes" id="UP000298681">
    <property type="component" value="Unassembled WGS sequence"/>
</dbReference>
<dbReference type="GO" id="GO:0000160">
    <property type="term" value="P:phosphorelay signal transduction system"/>
    <property type="evidence" value="ECO:0007669"/>
    <property type="project" value="InterPro"/>
</dbReference>
<dbReference type="InterPro" id="IPR019734">
    <property type="entry name" value="TPR_rpt"/>
</dbReference>
<evidence type="ECO:0000313" key="9">
    <source>
        <dbReference type="Proteomes" id="UP000298681"/>
    </source>
</evidence>
<protein>
    <submittedName>
        <fullName evidence="8">Tetratricopeptide repeat protein</fullName>
    </submittedName>
</protein>
<dbReference type="PROSITE" id="PS50005">
    <property type="entry name" value="TPR"/>
    <property type="match status" value="3"/>
</dbReference>
<dbReference type="GO" id="GO:0003677">
    <property type="term" value="F:DNA binding"/>
    <property type="evidence" value="ECO:0007669"/>
    <property type="project" value="UniProtKB-UniRule"/>
</dbReference>
<evidence type="ECO:0000256" key="3">
    <source>
        <dbReference type="ARBA" id="ARBA00023125"/>
    </source>
</evidence>
<dbReference type="Gene3D" id="1.10.10.10">
    <property type="entry name" value="Winged helix-like DNA-binding domain superfamily/Winged helix DNA-binding domain"/>
    <property type="match status" value="1"/>
</dbReference>
<comment type="caution">
    <text evidence="8">The sequence shown here is derived from an EMBL/GenBank/DDBJ whole genome shotgun (WGS) entry which is preliminary data.</text>
</comment>
<accession>A0A4Z1R2F9</accession>
<dbReference type="InterPro" id="IPR036388">
    <property type="entry name" value="WH-like_DNA-bd_sf"/>
</dbReference>
<dbReference type="Pfam" id="PF00486">
    <property type="entry name" value="Trans_reg_C"/>
    <property type="match status" value="1"/>
</dbReference>
<keyword evidence="1" id="KW-0677">Repeat</keyword>
<organism evidence="8 9">
    <name type="scientific">Luteimonas yindakuii</name>
    <dbReference type="NCBI Taxonomy" id="2565782"/>
    <lineage>
        <taxon>Bacteria</taxon>
        <taxon>Pseudomonadati</taxon>
        <taxon>Pseudomonadota</taxon>
        <taxon>Gammaproteobacteria</taxon>
        <taxon>Lysobacterales</taxon>
        <taxon>Lysobacteraceae</taxon>
        <taxon>Luteimonas</taxon>
    </lineage>
</organism>
<dbReference type="SUPFAM" id="SSF46894">
    <property type="entry name" value="C-terminal effector domain of the bipartite response regulators"/>
    <property type="match status" value="1"/>
</dbReference>
<dbReference type="Pfam" id="PF13432">
    <property type="entry name" value="TPR_16"/>
    <property type="match status" value="2"/>
</dbReference>
<reference evidence="8 9" key="1">
    <citation type="submission" date="2019-01" db="EMBL/GenBank/DDBJ databases">
        <authorList>
            <person name="Zhang S."/>
        </authorList>
    </citation>
    <scope>NUCLEOTIDE SEQUENCE [LARGE SCALE GENOMIC DNA]</scope>
    <source>
        <strain evidence="8 9">1626</strain>
    </source>
</reference>
<dbReference type="RefSeq" id="WP_134673085.1">
    <property type="nucleotide sequence ID" value="NZ_SPUH01000001.1"/>
</dbReference>
<feature type="DNA-binding region" description="OmpR/PhoB-type" evidence="5">
    <location>
        <begin position="14"/>
        <end position="112"/>
    </location>
</feature>
<gene>
    <name evidence="8" type="ORF">E4582_02210</name>
</gene>
<dbReference type="GO" id="GO:0006355">
    <property type="term" value="P:regulation of DNA-templated transcription"/>
    <property type="evidence" value="ECO:0007669"/>
    <property type="project" value="InterPro"/>
</dbReference>
<dbReference type="SMART" id="SM00862">
    <property type="entry name" value="Trans_reg_C"/>
    <property type="match status" value="1"/>
</dbReference>
<dbReference type="SUPFAM" id="SSF48452">
    <property type="entry name" value="TPR-like"/>
    <property type="match status" value="2"/>
</dbReference>
<keyword evidence="2 4" id="KW-0802">TPR repeat</keyword>
<feature type="region of interest" description="Disordered" evidence="6">
    <location>
        <begin position="690"/>
        <end position="712"/>
    </location>
</feature>
<name>A0A4Z1R2F9_9GAMM</name>
<sequence length="712" mass="76645">MPDEHAAGGAGHGPERYRFGDCVVDVPAHVLERGGEPLTLEPKAFAVLVHLLRHAGELVLRDALLDAVWGHRHVTPGVLARAIAQLRHVLGDDFHHPHCIQTQHGLGYRFIAVVEVDDAASGPEGDRPEEHPPQPPRTAPAPRSRWAGWWPWLAAVGLLVALGWWSQRAPAPRAASVAVLPFANLGSNREDDYFAEGLAVEMHDALAGVPGLTVAALMSPGALDGERDPRALGERLGVAAVLDASVRRDGRRVRISARLADTATGYTLWSRHYDRVLDDIFATQGEIAQDVASALVTVMPDTGRRLEQRLAPTRNVAAFDIYLRGLQHLRRSGGEEDAQAAISLFRQALGEDAGLAAAELGICRSELWRFSSARDASALGRAQAACVAAQRLAPEWRRVDLLLGDIHRQRGEPDAARARYARAAQDPGLLAEVHLRQGLLHDADGNTDAAMAEYRRARAMRPGDASIIARIGYREFLAGRTGPAIQAYREAVALRPEDENLWSSLAGMYLNAGRHREAADAFNRSLAIRPGKEAYLNYGILMFQSGDYPRAAELMQRALEFDHEDFWVWGALADALRADPATAAQSAARYEQARSLAIAYLVLKPDDAKAQAALGWYEAALGHHQAARQRALEAERLGGEPGEVAAINAQTFSLAGSTAEVATRVAAATAAGVPAQRFASNPFVDAGVGAGVDSTTPGASGRNKGEPHAQVH</sequence>
<dbReference type="PANTHER" id="PTHR44186">
    <property type="match status" value="1"/>
</dbReference>
<evidence type="ECO:0000256" key="2">
    <source>
        <dbReference type="ARBA" id="ARBA00022803"/>
    </source>
</evidence>
<feature type="region of interest" description="Disordered" evidence="6">
    <location>
        <begin position="120"/>
        <end position="143"/>
    </location>
</feature>
<evidence type="ECO:0000256" key="1">
    <source>
        <dbReference type="ARBA" id="ARBA00022737"/>
    </source>
</evidence>
<keyword evidence="3 5" id="KW-0238">DNA-binding</keyword>